<sequence>MFDNSCSVLTSSVDTPFSTTNIYAPCPSRQFSNNQGVLNVTRRFQILHSYCRSRKRMVIGSPQLNCICRTFSAVGTASATAADPGSRGRHPEDREKVVVCFVYLGQQDEALKLLTTMHDLCQCLRCVNFYRSFIAQAAWLLAPLETFPSTNGTSKRDTVELARLYCCNNNKKGVGPGAMLRVVSFNAIKKQTALPAHTILKSYNGTINMSDTCILLFEFHRRPRQLSCIVADASQMLLSADFHSVHSLHRDIKIHRLINLENFNADNLWSTQLANAANKGDKTACANKSAQSPRCLRQVITSVAQCVQFKKKAQF</sequence>
<gene>
    <name evidence="1" type="ORF">T4A_6018</name>
</gene>
<dbReference type="Proteomes" id="UP000054632">
    <property type="component" value="Unassembled WGS sequence"/>
</dbReference>
<dbReference type="AlphaFoldDB" id="A0A0V1EB24"/>
<name>A0A0V1EB24_TRIPS</name>
<evidence type="ECO:0000313" key="1">
    <source>
        <dbReference type="EMBL" id="KRY70419.1"/>
    </source>
</evidence>
<comment type="caution">
    <text evidence="1">The sequence shown here is derived from an EMBL/GenBank/DDBJ whole genome shotgun (WGS) entry which is preliminary data.</text>
</comment>
<evidence type="ECO:0000313" key="2">
    <source>
        <dbReference type="Proteomes" id="UP000054632"/>
    </source>
</evidence>
<reference evidence="1 2" key="1">
    <citation type="submission" date="2015-01" db="EMBL/GenBank/DDBJ databases">
        <title>Evolution of Trichinella species and genotypes.</title>
        <authorList>
            <person name="Korhonen P.K."/>
            <person name="Edoardo P."/>
            <person name="Giuseppe L.R."/>
            <person name="Gasser R.B."/>
        </authorList>
    </citation>
    <scope>NUCLEOTIDE SEQUENCE [LARGE SCALE GENOMIC DNA]</scope>
    <source>
        <strain evidence="1">ISS13</strain>
    </source>
</reference>
<accession>A0A0V1EB24</accession>
<organism evidence="1 2">
    <name type="scientific">Trichinella pseudospiralis</name>
    <name type="common">Parasitic roundworm</name>
    <dbReference type="NCBI Taxonomy" id="6337"/>
    <lineage>
        <taxon>Eukaryota</taxon>
        <taxon>Metazoa</taxon>
        <taxon>Ecdysozoa</taxon>
        <taxon>Nematoda</taxon>
        <taxon>Enoplea</taxon>
        <taxon>Dorylaimia</taxon>
        <taxon>Trichinellida</taxon>
        <taxon>Trichinellidae</taxon>
        <taxon>Trichinella</taxon>
    </lineage>
</organism>
<dbReference type="EMBL" id="JYDR01000074">
    <property type="protein sequence ID" value="KRY70419.1"/>
    <property type="molecule type" value="Genomic_DNA"/>
</dbReference>
<proteinExistence type="predicted"/>
<protein>
    <submittedName>
        <fullName evidence="1">Uncharacterized protein</fullName>
    </submittedName>
</protein>